<sequence>MVTSTVLYGMRSYCLIAMKKRAILRSNPESPMTSRMIKWLRQCENSS</sequence>
<evidence type="ECO:0000313" key="2">
    <source>
        <dbReference type="WBParaSite" id="PEQ_0000095301-mRNA-1"/>
    </source>
</evidence>
<proteinExistence type="predicted"/>
<keyword evidence="1" id="KW-1185">Reference proteome</keyword>
<reference evidence="2" key="1">
    <citation type="submission" date="2022-11" db="UniProtKB">
        <authorList>
            <consortium name="WormBaseParasite"/>
        </authorList>
    </citation>
    <scope>IDENTIFICATION</scope>
</reference>
<dbReference type="Proteomes" id="UP000887564">
    <property type="component" value="Unplaced"/>
</dbReference>
<dbReference type="WBParaSite" id="PEQ_0000095301-mRNA-1">
    <property type="protein sequence ID" value="PEQ_0000095301-mRNA-1"/>
    <property type="gene ID" value="PEQ_0000095301"/>
</dbReference>
<evidence type="ECO:0000313" key="1">
    <source>
        <dbReference type="Proteomes" id="UP000887564"/>
    </source>
</evidence>
<organism evidence="1 2">
    <name type="scientific">Parascaris equorum</name>
    <name type="common">Equine roundworm</name>
    <dbReference type="NCBI Taxonomy" id="6256"/>
    <lineage>
        <taxon>Eukaryota</taxon>
        <taxon>Metazoa</taxon>
        <taxon>Ecdysozoa</taxon>
        <taxon>Nematoda</taxon>
        <taxon>Chromadorea</taxon>
        <taxon>Rhabditida</taxon>
        <taxon>Spirurina</taxon>
        <taxon>Ascaridomorpha</taxon>
        <taxon>Ascaridoidea</taxon>
        <taxon>Ascarididae</taxon>
        <taxon>Parascaris</taxon>
    </lineage>
</organism>
<protein>
    <submittedName>
        <fullName evidence="2">Uncharacterized protein</fullName>
    </submittedName>
</protein>
<name>A0A914R3W5_PAREQ</name>
<dbReference type="AlphaFoldDB" id="A0A914R3W5"/>
<accession>A0A914R3W5</accession>